<sequence>MNSKNLGKTGKRKFSGENAEITVEREYIYIDSESDDDEIKNLKKKTVQHSNPQKTNKISVSSTPAAQRLEFNTNHNSFSNEKISFEFVTKPVIKDNFINFDKNNFKYKTSNSSGAKINKKTVKKSSEIVKSNVNVISGAEPITSKSTRWEEAEKVQNSQITEISICRNGEIDSQNNFVRRDYFRSNVTTPSENHYSNYEIPQNTPLYGSTMSSPYVATSSEKYYEDIISFNYTHLLLTYKDCPLPKDIALESLLKTPVFVNRVLFYAIGREYLHNGKSNLVIYFSLPNYTKKFHRRALDLCGCPAEFQRATPPESAIYQCIKDGDYLTNMTYNFMNLKRKDCLELISRCKSVDEALKITVSNYSLGRQYIRDPFSWTRKLNTISLKNKSENF</sequence>
<dbReference type="Gene3D" id="3.40.1310.20">
    <property type="match status" value="1"/>
</dbReference>
<keyword evidence="2" id="KW-1185">Reference proteome</keyword>
<evidence type="ECO:0000313" key="1">
    <source>
        <dbReference type="EMBL" id="OLY82222.1"/>
    </source>
</evidence>
<comment type="caution">
    <text evidence="1">The sequence shown here is derived from an EMBL/GenBank/DDBJ whole genome shotgun (WGS) entry which is preliminary data.</text>
</comment>
<organism evidence="1 2">
    <name type="scientific">Smittium mucronatum</name>
    <dbReference type="NCBI Taxonomy" id="133383"/>
    <lineage>
        <taxon>Eukaryota</taxon>
        <taxon>Fungi</taxon>
        <taxon>Fungi incertae sedis</taxon>
        <taxon>Zoopagomycota</taxon>
        <taxon>Kickxellomycotina</taxon>
        <taxon>Harpellomycetes</taxon>
        <taxon>Harpellales</taxon>
        <taxon>Legeriomycetaceae</taxon>
        <taxon>Smittium</taxon>
    </lineage>
</organism>
<protein>
    <submittedName>
        <fullName evidence="1">Uncharacterized protein</fullName>
    </submittedName>
</protein>
<gene>
    <name evidence="1" type="ORF">AYI68_g3661</name>
</gene>
<dbReference type="EMBL" id="LSSL01001756">
    <property type="protein sequence ID" value="OLY82222.1"/>
    <property type="molecule type" value="Genomic_DNA"/>
</dbReference>
<dbReference type="Proteomes" id="UP000187455">
    <property type="component" value="Unassembled WGS sequence"/>
</dbReference>
<dbReference type="AlphaFoldDB" id="A0A1R0GZ78"/>
<reference evidence="1 2" key="1">
    <citation type="journal article" date="2016" name="Mol. Biol. Evol.">
        <title>Genome-Wide Survey of Gut Fungi (Harpellales) Reveals the First Horizontally Transferred Ubiquitin Gene from a Mosquito Host.</title>
        <authorList>
            <person name="Wang Y."/>
            <person name="White M.M."/>
            <person name="Kvist S."/>
            <person name="Moncalvo J.M."/>
        </authorList>
    </citation>
    <scope>NUCLEOTIDE SEQUENCE [LARGE SCALE GENOMIC DNA]</scope>
    <source>
        <strain evidence="1 2">ALG-7-W6</strain>
    </source>
</reference>
<evidence type="ECO:0000313" key="2">
    <source>
        <dbReference type="Proteomes" id="UP000187455"/>
    </source>
</evidence>
<proteinExistence type="predicted"/>
<dbReference type="SUPFAM" id="SSF55464">
    <property type="entry name" value="Origin of replication-binding domain, RBD-like"/>
    <property type="match status" value="1"/>
</dbReference>
<name>A0A1R0GZ78_9FUNG</name>
<accession>A0A1R0GZ78</accession>